<dbReference type="InterPro" id="IPR012340">
    <property type="entry name" value="NA-bd_OB-fold"/>
</dbReference>
<dbReference type="FunFam" id="3.40.50.300:FF:000008">
    <property type="entry name" value="ATP-dependent RNA helicase RhlB"/>
    <property type="match status" value="1"/>
</dbReference>
<feature type="domain" description="Helicase C-terminal" evidence="10">
    <location>
        <begin position="405"/>
        <end position="568"/>
    </location>
</feature>
<feature type="domain" description="DEAD-box RNA helicase Q" evidence="11">
    <location>
        <begin position="174"/>
        <end position="202"/>
    </location>
</feature>
<protein>
    <recommendedName>
        <fullName evidence="1">RNA helicase</fullName>
        <ecNumber evidence="1">3.6.4.13</ecNumber>
    </recommendedName>
</protein>
<dbReference type="EMBL" id="CAMXCT010001351">
    <property type="protein sequence ID" value="CAI3989279.1"/>
    <property type="molecule type" value="Genomic_DNA"/>
</dbReference>
<evidence type="ECO:0000256" key="2">
    <source>
        <dbReference type="ARBA" id="ARBA00022741"/>
    </source>
</evidence>
<evidence type="ECO:0000256" key="3">
    <source>
        <dbReference type="ARBA" id="ARBA00022801"/>
    </source>
</evidence>
<evidence type="ECO:0000256" key="5">
    <source>
        <dbReference type="ARBA" id="ARBA00022840"/>
    </source>
</evidence>
<dbReference type="PANTHER" id="PTHR47958">
    <property type="entry name" value="ATP-DEPENDENT RNA HELICASE DBP3"/>
    <property type="match status" value="1"/>
</dbReference>
<feature type="compositionally biased region" description="Basic and acidic residues" evidence="8">
    <location>
        <begin position="86"/>
        <end position="99"/>
    </location>
</feature>
<dbReference type="PROSITE" id="PS51195">
    <property type="entry name" value="Q_MOTIF"/>
    <property type="match status" value="1"/>
</dbReference>
<dbReference type="SUPFAM" id="SSF52540">
    <property type="entry name" value="P-loop containing nucleoside triphosphate hydrolases"/>
    <property type="match status" value="1"/>
</dbReference>
<evidence type="ECO:0000259" key="11">
    <source>
        <dbReference type="PROSITE" id="PS51195"/>
    </source>
</evidence>
<dbReference type="PROSITE" id="PS51194">
    <property type="entry name" value="HELICASE_CTER"/>
    <property type="match status" value="1"/>
</dbReference>
<dbReference type="EMBL" id="CAMXCT030001351">
    <property type="protein sequence ID" value="CAL4776591.1"/>
    <property type="molecule type" value="Genomic_DNA"/>
</dbReference>
<evidence type="ECO:0000256" key="4">
    <source>
        <dbReference type="ARBA" id="ARBA00022806"/>
    </source>
</evidence>
<evidence type="ECO:0000313" key="14">
    <source>
        <dbReference type="Proteomes" id="UP001152797"/>
    </source>
</evidence>
<evidence type="ECO:0000313" key="12">
    <source>
        <dbReference type="EMBL" id="CAI3989279.1"/>
    </source>
</evidence>
<dbReference type="OrthoDB" id="196131at2759"/>
<evidence type="ECO:0000256" key="6">
    <source>
        <dbReference type="PROSITE-ProRule" id="PRU00552"/>
    </source>
</evidence>
<dbReference type="Proteomes" id="UP001152797">
    <property type="component" value="Unassembled WGS sequence"/>
</dbReference>
<evidence type="ECO:0000256" key="8">
    <source>
        <dbReference type="SAM" id="MobiDB-lite"/>
    </source>
</evidence>
<dbReference type="SMART" id="SM00490">
    <property type="entry name" value="HELICc"/>
    <property type="match status" value="1"/>
</dbReference>
<keyword evidence="3 7" id="KW-0378">Hydrolase</keyword>
<dbReference type="InterPro" id="IPR027417">
    <property type="entry name" value="P-loop_NTPase"/>
</dbReference>
<evidence type="ECO:0000256" key="1">
    <source>
        <dbReference type="ARBA" id="ARBA00012552"/>
    </source>
</evidence>
<feature type="region of interest" description="Disordered" evidence="8">
    <location>
        <begin position="86"/>
        <end position="133"/>
    </location>
</feature>
<dbReference type="GO" id="GO:0005524">
    <property type="term" value="F:ATP binding"/>
    <property type="evidence" value="ECO:0007669"/>
    <property type="project" value="UniProtKB-KW"/>
</dbReference>
<dbReference type="PROSITE" id="PS51192">
    <property type="entry name" value="HELICASE_ATP_BIND_1"/>
    <property type="match status" value="1"/>
</dbReference>
<dbReference type="SMART" id="SM00487">
    <property type="entry name" value="DEXDc"/>
    <property type="match status" value="1"/>
</dbReference>
<dbReference type="Pfam" id="PF00270">
    <property type="entry name" value="DEAD"/>
    <property type="match status" value="1"/>
</dbReference>
<keyword evidence="5 7" id="KW-0067">ATP-binding</keyword>
<accession>A0A9P1CCQ9</accession>
<evidence type="ECO:0000259" key="9">
    <source>
        <dbReference type="PROSITE" id="PS51192"/>
    </source>
</evidence>
<reference evidence="12" key="1">
    <citation type="submission" date="2022-10" db="EMBL/GenBank/DDBJ databases">
        <authorList>
            <person name="Chen Y."/>
            <person name="Dougan E. K."/>
            <person name="Chan C."/>
            <person name="Rhodes N."/>
            <person name="Thang M."/>
        </authorList>
    </citation>
    <scope>NUCLEOTIDE SEQUENCE</scope>
</reference>
<proteinExistence type="inferred from homology"/>
<dbReference type="GO" id="GO:0016787">
    <property type="term" value="F:hydrolase activity"/>
    <property type="evidence" value="ECO:0007669"/>
    <property type="project" value="UniProtKB-KW"/>
</dbReference>
<feature type="domain" description="Helicase ATP-binding" evidence="9">
    <location>
        <begin position="205"/>
        <end position="380"/>
    </location>
</feature>
<comment type="similarity">
    <text evidence="7">Belongs to the DEAD box helicase family.</text>
</comment>
<gene>
    <name evidence="12" type="ORF">C1SCF055_LOCUS16365</name>
</gene>
<evidence type="ECO:0000256" key="7">
    <source>
        <dbReference type="RuleBase" id="RU000492"/>
    </source>
</evidence>
<dbReference type="InterPro" id="IPR014014">
    <property type="entry name" value="RNA_helicase_DEAD_Q_motif"/>
</dbReference>
<evidence type="ECO:0000313" key="13">
    <source>
        <dbReference type="EMBL" id="CAL1142654.1"/>
    </source>
</evidence>
<dbReference type="FunFam" id="3.40.50.300:FF:000079">
    <property type="entry name" value="probable ATP-dependent RNA helicase DDX17"/>
    <property type="match status" value="1"/>
</dbReference>
<dbReference type="Gene3D" id="2.40.50.140">
    <property type="entry name" value="Nucleic acid-binding proteins"/>
    <property type="match status" value="1"/>
</dbReference>
<dbReference type="InterPro" id="IPR001650">
    <property type="entry name" value="Helicase_C-like"/>
</dbReference>
<dbReference type="InterPro" id="IPR014001">
    <property type="entry name" value="Helicase_ATP-bd"/>
</dbReference>
<dbReference type="InterPro" id="IPR000629">
    <property type="entry name" value="RNA-helicase_DEAD-box_CS"/>
</dbReference>
<dbReference type="GO" id="GO:0003724">
    <property type="term" value="F:RNA helicase activity"/>
    <property type="evidence" value="ECO:0007669"/>
    <property type="project" value="UniProtKB-EC"/>
</dbReference>
<dbReference type="EMBL" id="CAMXCT020001351">
    <property type="protein sequence ID" value="CAL1142654.1"/>
    <property type="molecule type" value="Genomic_DNA"/>
</dbReference>
<name>A0A9P1CCQ9_9DINO</name>
<keyword evidence="2 7" id="KW-0547">Nucleotide-binding</keyword>
<keyword evidence="14" id="KW-1185">Reference proteome</keyword>
<dbReference type="InterPro" id="IPR011545">
    <property type="entry name" value="DEAD/DEAH_box_helicase_dom"/>
</dbReference>
<sequence>MAWLCRPASRLLPRALHCAPWLRCSASESYGRRAELYDEDVFDPIDELPLTRRRRGGVGIGWSLAEKTEEKLLVVEKPVELVEDPKILEKDHKDPELERSSNNAREASGASGKGVKLGVRPPPPPPLGHPRSVESVEVSSAPKEQILEAGNEVDDFLLKHGVALEGTAELKPIRSFEEGGFPEQVLDYLKSAGFCQPTPIQSVAWPLALSGSDLVGLAETGSGKTLAYLLPGMMHVKSQPPVEVGDGPIALVLAPTRELVMQIQWEAFGLGEHLGLRDAVCYGGVPRRGQQQELRRGVELLIATPGRLLDFVNAKVTNLDRVTYLVVDEADRMLDMGFEPQLRQVVSQLKADRQTLLWSATWPLSIQDLAKDFCKDTQKISVGISETRANPNVRQDVRVVTELDKKQQFFEWLQEVSPQDSRPRILIFTETKKGANALCRELRYEQFEAGAIHGDKDQAERDAILNNFRQGKCQILVATDVAQRGLDIKDVEYVVNYHMPNTIEDYVHRIGRTGRAGKSGTAVSFFGCDFRSNDKVRFAKRLVKVMQAIGKGEKDAGQDPPDALLRLFHQDKGWGFVTSEEITGLFFGKDIFLHNKQLNDSSVIPHAGDEAHFSIEIAENGKLQAREVDVFPAGHEEENFEPVRRPAMTMRSAPY</sequence>
<feature type="short sequence motif" description="Q motif" evidence="6">
    <location>
        <begin position="174"/>
        <end position="202"/>
    </location>
</feature>
<evidence type="ECO:0000259" key="10">
    <source>
        <dbReference type="PROSITE" id="PS51194"/>
    </source>
</evidence>
<dbReference type="Gene3D" id="3.40.50.300">
    <property type="entry name" value="P-loop containing nucleotide triphosphate hydrolases"/>
    <property type="match status" value="2"/>
</dbReference>
<dbReference type="Pfam" id="PF00271">
    <property type="entry name" value="Helicase_C"/>
    <property type="match status" value="1"/>
</dbReference>
<dbReference type="AlphaFoldDB" id="A0A9P1CCQ9"/>
<comment type="caution">
    <text evidence="12">The sequence shown here is derived from an EMBL/GenBank/DDBJ whole genome shotgun (WGS) entry which is preliminary data.</text>
</comment>
<keyword evidence="4 7" id="KW-0347">Helicase</keyword>
<dbReference type="CDD" id="cd18787">
    <property type="entry name" value="SF2_C_DEAD"/>
    <property type="match status" value="1"/>
</dbReference>
<dbReference type="PROSITE" id="PS00039">
    <property type="entry name" value="DEAD_ATP_HELICASE"/>
    <property type="match status" value="1"/>
</dbReference>
<dbReference type="EC" id="3.6.4.13" evidence="1"/>
<organism evidence="12">
    <name type="scientific">Cladocopium goreaui</name>
    <dbReference type="NCBI Taxonomy" id="2562237"/>
    <lineage>
        <taxon>Eukaryota</taxon>
        <taxon>Sar</taxon>
        <taxon>Alveolata</taxon>
        <taxon>Dinophyceae</taxon>
        <taxon>Suessiales</taxon>
        <taxon>Symbiodiniaceae</taxon>
        <taxon>Cladocopium</taxon>
    </lineage>
</organism>
<dbReference type="SUPFAM" id="SSF50249">
    <property type="entry name" value="Nucleic acid-binding proteins"/>
    <property type="match status" value="1"/>
</dbReference>
<reference evidence="13" key="2">
    <citation type="submission" date="2024-04" db="EMBL/GenBank/DDBJ databases">
        <authorList>
            <person name="Chen Y."/>
            <person name="Shah S."/>
            <person name="Dougan E. K."/>
            <person name="Thang M."/>
            <person name="Chan C."/>
        </authorList>
    </citation>
    <scope>NUCLEOTIDE SEQUENCE [LARGE SCALE GENOMIC DNA]</scope>
</reference>
<dbReference type="GO" id="GO:0003676">
    <property type="term" value="F:nucleic acid binding"/>
    <property type="evidence" value="ECO:0007669"/>
    <property type="project" value="InterPro"/>
</dbReference>